<proteinExistence type="predicted"/>
<name>A0A2A4TAN2_9DELT</name>
<gene>
    <name evidence="1" type="ORF">COB67_02550</name>
</gene>
<evidence type="ECO:0000313" key="2">
    <source>
        <dbReference type="Proteomes" id="UP000218113"/>
    </source>
</evidence>
<accession>A0A2A4TAN2</accession>
<reference evidence="2" key="1">
    <citation type="submission" date="2017-08" db="EMBL/GenBank/DDBJ databases">
        <title>A dynamic microbial community with high functional redundancy inhabits the cold, oxic subseafloor aquifer.</title>
        <authorList>
            <person name="Tully B.J."/>
            <person name="Wheat C.G."/>
            <person name="Glazer B.T."/>
            <person name="Huber J.A."/>
        </authorList>
    </citation>
    <scope>NUCLEOTIDE SEQUENCE [LARGE SCALE GENOMIC DNA]</scope>
</reference>
<dbReference type="AlphaFoldDB" id="A0A2A4TAN2"/>
<sequence length="61" mass="7280">MTIDSRDFYEDDKTSFTLNEWLEKNPEVEIINIETLWQNIAGMGSNLQENGIRIWYKVNKK</sequence>
<comment type="caution">
    <text evidence="1">The sequence shown here is derived from an EMBL/GenBank/DDBJ whole genome shotgun (WGS) entry which is preliminary data.</text>
</comment>
<protein>
    <submittedName>
        <fullName evidence="1">Uncharacterized protein</fullName>
    </submittedName>
</protein>
<dbReference type="Proteomes" id="UP000218113">
    <property type="component" value="Unassembled WGS sequence"/>
</dbReference>
<organism evidence="1 2">
    <name type="scientific">SAR324 cluster bacterium</name>
    <dbReference type="NCBI Taxonomy" id="2024889"/>
    <lineage>
        <taxon>Bacteria</taxon>
        <taxon>Deltaproteobacteria</taxon>
        <taxon>SAR324 cluster</taxon>
    </lineage>
</organism>
<dbReference type="EMBL" id="NVSR01000007">
    <property type="protein sequence ID" value="PCI30185.1"/>
    <property type="molecule type" value="Genomic_DNA"/>
</dbReference>
<evidence type="ECO:0000313" key="1">
    <source>
        <dbReference type="EMBL" id="PCI30185.1"/>
    </source>
</evidence>